<keyword evidence="11 13" id="KW-0472">Membrane</keyword>
<keyword evidence="9" id="KW-0408">Iron</keyword>
<feature type="transmembrane region" description="Helical" evidence="13">
    <location>
        <begin position="309"/>
        <end position="327"/>
    </location>
</feature>
<evidence type="ECO:0000256" key="1">
    <source>
        <dbReference type="ARBA" id="ARBA00004429"/>
    </source>
</evidence>
<feature type="region of interest" description="Disordered" evidence="12">
    <location>
        <begin position="339"/>
        <end position="429"/>
    </location>
</feature>
<evidence type="ECO:0000256" key="9">
    <source>
        <dbReference type="ARBA" id="ARBA00023004"/>
    </source>
</evidence>
<evidence type="ECO:0000313" key="15">
    <source>
        <dbReference type="EMBL" id="GHD99423.1"/>
    </source>
</evidence>
<dbReference type="InterPro" id="IPR005804">
    <property type="entry name" value="FA_desaturase_dom"/>
</dbReference>
<evidence type="ECO:0000256" key="10">
    <source>
        <dbReference type="ARBA" id="ARBA00023033"/>
    </source>
</evidence>
<comment type="subcellular location">
    <subcellularLocation>
        <location evidence="1">Cell inner membrane</location>
        <topology evidence="1">Multi-pass membrane protein</topology>
    </subcellularLocation>
</comment>
<feature type="transmembrane region" description="Helical" evidence="13">
    <location>
        <begin position="72"/>
        <end position="103"/>
    </location>
</feature>
<dbReference type="EMBL" id="FNOB01000002">
    <property type="protein sequence ID" value="SDW26223.1"/>
    <property type="molecule type" value="Genomic_DNA"/>
</dbReference>
<sequence length="429" mass="45985">MYLFAIATLMPVTLFAVGAALGGLWALAALAYMTVFVFVMDERVAYAGGAAQEGAEFPAADRLSILLGGMHFALLLLAIAAVGGATGLGWGARIALFMAFGLYFGQVSNSNAHELIHRSRRGLFRLGMWIYISLLFGHHTSAHRHIHHRFVGTVDDPNTAVLGQGFYAFAPQAWWGSFRAGAEIETALRKSRRADVGPHPYAIYLGGALACLLLVAALFGLGGVVSYLLLAAYAQMQLLVSDYVQHYGLERRRERHGRTQAVGPGHSWNAPHWYSGAMMLNAPRHSAHHQHPGTPFPGLALPARGAAPMLPFSLPVMGAIALFPPLWRRMMDKRVERWRAKAPPPPPAVPEPVVSGRASGRPRPVAVPTAPAIAKRKPRSVAANAPQTGDRGTDAPAPEARAKTTAPAAEGMVIAEAVARTMRSETETG</sequence>
<proteinExistence type="inferred from homology"/>
<evidence type="ECO:0000256" key="3">
    <source>
        <dbReference type="ARBA" id="ARBA00022475"/>
    </source>
</evidence>
<protein>
    <submittedName>
        <fullName evidence="15">Alkane 1-monooxygenase</fullName>
    </submittedName>
</protein>
<dbReference type="GO" id="GO:0004497">
    <property type="term" value="F:monooxygenase activity"/>
    <property type="evidence" value="ECO:0007669"/>
    <property type="project" value="UniProtKB-KW"/>
</dbReference>
<keyword evidence="7 13" id="KW-1133">Transmembrane helix</keyword>
<comment type="similarity">
    <text evidence="2">Belongs to the fatty acid desaturase type 1 family. AlkB subfamily.</text>
</comment>
<dbReference type="Proteomes" id="UP000634647">
    <property type="component" value="Unassembled WGS sequence"/>
</dbReference>
<keyword evidence="17" id="KW-1185">Reference proteome</keyword>
<evidence type="ECO:0000256" key="13">
    <source>
        <dbReference type="SAM" id="Phobius"/>
    </source>
</evidence>
<evidence type="ECO:0000259" key="14">
    <source>
        <dbReference type="Pfam" id="PF00487"/>
    </source>
</evidence>
<feature type="compositionally biased region" description="Low complexity" evidence="12">
    <location>
        <begin position="361"/>
        <end position="373"/>
    </location>
</feature>
<evidence type="ECO:0000256" key="5">
    <source>
        <dbReference type="ARBA" id="ARBA00022692"/>
    </source>
</evidence>
<dbReference type="AlphaFoldDB" id="A0AAN4ZYL1"/>
<keyword evidence="3" id="KW-1003">Cell membrane</keyword>
<feature type="domain" description="Fatty acid desaturase" evidence="14">
    <location>
        <begin position="90"/>
        <end position="316"/>
    </location>
</feature>
<evidence type="ECO:0000256" key="7">
    <source>
        <dbReference type="ARBA" id="ARBA00022989"/>
    </source>
</evidence>
<gene>
    <name evidence="15" type="ORF">GCM10008024_06740</name>
    <name evidence="16" type="ORF">SAMN05444006_102202</name>
</gene>
<dbReference type="GO" id="GO:0006629">
    <property type="term" value="P:lipid metabolic process"/>
    <property type="evidence" value="ECO:0007669"/>
    <property type="project" value="InterPro"/>
</dbReference>
<evidence type="ECO:0000256" key="8">
    <source>
        <dbReference type="ARBA" id="ARBA00023002"/>
    </source>
</evidence>
<evidence type="ECO:0000256" key="12">
    <source>
        <dbReference type="SAM" id="MobiDB-lite"/>
    </source>
</evidence>
<accession>A0AAN4ZYL1</accession>
<evidence type="ECO:0000256" key="2">
    <source>
        <dbReference type="ARBA" id="ARBA00010823"/>
    </source>
</evidence>
<keyword evidence="6" id="KW-0479">Metal-binding</keyword>
<keyword evidence="5 13" id="KW-0812">Transmembrane</keyword>
<keyword evidence="8" id="KW-0560">Oxidoreductase</keyword>
<dbReference type="PANTHER" id="PTHR38674">
    <property type="entry name" value="ALKANE 1-MONOOXYGENASE 1"/>
    <property type="match status" value="1"/>
</dbReference>
<comment type="caution">
    <text evidence="15">The sequence shown here is derived from an EMBL/GenBank/DDBJ whole genome shotgun (WGS) entry which is preliminary data.</text>
</comment>
<dbReference type="Pfam" id="PF00487">
    <property type="entry name" value="FA_desaturase"/>
    <property type="match status" value="1"/>
</dbReference>
<evidence type="ECO:0000313" key="16">
    <source>
        <dbReference type="EMBL" id="SDW26223.1"/>
    </source>
</evidence>
<dbReference type="Proteomes" id="UP000199541">
    <property type="component" value="Unassembled WGS sequence"/>
</dbReference>
<evidence type="ECO:0000256" key="4">
    <source>
        <dbReference type="ARBA" id="ARBA00022519"/>
    </source>
</evidence>
<evidence type="ECO:0000313" key="18">
    <source>
        <dbReference type="Proteomes" id="UP000634647"/>
    </source>
</evidence>
<feature type="transmembrane region" description="Helical" evidence="13">
    <location>
        <begin position="201"/>
        <end position="234"/>
    </location>
</feature>
<dbReference type="InterPro" id="IPR033885">
    <property type="entry name" value="AlkB/XylM"/>
</dbReference>
<name>A0AAN4ZYL1_9RHOB</name>
<dbReference type="EMBL" id="BNAB01000002">
    <property type="protein sequence ID" value="GHD99423.1"/>
    <property type="molecule type" value="Genomic_DNA"/>
</dbReference>
<keyword evidence="10" id="KW-0503">Monooxygenase</keyword>
<evidence type="ECO:0000256" key="11">
    <source>
        <dbReference type="ARBA" id="ARBA00023136"/>
    </source>
</evidence>
<dbReference type="PANTHER" id="PTHR38674:SF1">
    <property type="entry name" value="ALKANE 1-MONOOXYGENASE 1"/>
    <property type="match status" value="1"/>
</dbReference>
<feature type="transmembrane region" description="Helical" evidence="13">
    <location>
        <begin position="123"/>
        <end position="140"/>
    </location>
</feature>
<reference evidence="15" key="1">
    <citation type="journal article" date="2014" name="Int. J. Syst. Evol. Microbiol.">
        <title>Complete genome sequence of Corynebacterium casei LMG S-19264T (=DSM 44701T), isolated from a smear-ripened cheese.</title>
        <authorList>
            <consortium name="US DOE Joint Genome Institute (JGI-PGF)"/>
            <person name="Walter F."/>
            <person name="Albersmeier A."/>
            <person name="Kalinowski J."/>
            <person name="Ruckert C."/>
        </authorList>
    </citation>
    <scope>NUCLEOTIDE SEQUENCE</scope>
    <source>
        <strain evidence="15">CGMCC 1.10859</strain>
    </source>
</reference>
<reference evidence="15" key="3">
    <citation type="submission" date="2023-06" db="EMBL/GenBank/DDBJ databases">
        <authorList>
            <person name="Sun Q."/>
            <person name="Zhou Y."/>
        </authorList>
    </citation>
    <scope>NUCLEOTIDE SEQUENCE</scope>
    <source>
        <strain evidence="15">CGMCC 1.10859</strain>
    </source>
</reference>
<dbReference type="RefSeq" id="WP_081825013.1">
    <property type="nucleotide sequence ID" value="NZ_BNAB01000002.1"/>
</dbReference>
<organism evidence="15 18">
    <name type="scientific">Allgaiera indica</name>
    <dbReference type="NCBI Taxonomy" id="765699"/>
    <lineage>
        <taxon>Bacteria</taxon>
        <taxon>Pseudomonadati</taxon>
        <taxon>Pseudomonadota</taxon>
        <taxon>Alphaproteobacteria</taxon>
        <taxon>Rhodobacterales</taxon>
        <taxon>Paracoccaceae</taxon>
        <taxon>Allgaiera</taxon>
    </lineage>
</organism>
<keyword evidence="4" id="KW-0997">Cell inner membrane</keyword>
<dbReference type="GO" id="GO:0046872">
    <property type="term" value="F:metal ion binding"/>
    <property type="evidence" value="ECO:0007669"/>
    <property type="project" value="UniProtKB-KW"/>
</dbReference>
<dbReference type="CDD" id="cd03512">
    <property type="entry name" value="Alkane-hydroxylase"/>
    <property type="match status" value="1"/>
</dbReference>
<dbReference type="GO" id="GO:0005886">
    <property type="term" value="C:plasma membrane"/>
    <property type="evidence" value="ECO:0007669"/>
    <property type="project" value="UniProtKB-SubCell"/>
</dbReference>
<evidence type="ECO:0000256" key="6">
    <source>
        <dbReference type="ARBA" id="ARBA00022723"/>
    </source>
</evidence>
<evidence type="ECO:0000313" key="17">
    <source>
        <dbReference type="Proteomes" id="UP000199541"/>
    </source>
</evidence>
<feature type="transmembrane region" description="Helical" evidence="13">
    <location>
        <begin position="12"/>
        <end position="39"/>
    </location>
</feature>
<reference evidence="16 17" key="2">
    <citation type="submission" date="2016-10" db="EMBL/GenBank/DDBJ databases">
        <authorList>
            <person name="Varghese N."/>
            <person name="Submissions S."/>
        </authorList>
    </citation>
    <scope>NUCLEOTIDE SEQUENCE [LARGE SCALE GENOMIC DNA]</scope>
    <source>
        <strain evidence="16 17">DSM 24802</strain>
    </source>
</reference>